<accession>A0A061SMW1</accession>
<sequence>MAAPGEKGGEGHSCRPRLLISATASLPAGLTERGEKTARWFPSLDGLSGECWVARSRRGGPGSGSGGLCEDASQGSGCTGQDGTPKQ</sequence>
<name>A0A061SMW1_9CHLO</name>
<feature type="region of interest" description="Disordered" evidence="1">
    <location>
        <begin position="55"/>
        <end position="87"/>
    </location>
</feature>
<feature type="non-terminal residue" evidence="2">
    <location>
        <position position="87"/>
    </location>
</feature>
<dbReference type="AlphaFoldDB" id="A0A061SMW1"/>
<gene>
    <name evidence="2" type="ORF">TSPGSL018_1536</name>
</gene>
<dbReference type="EMBL" id="GBEZ01000691">
    <property type="protein sequence ID" value="JAC84210.1"/>
    <property type="molecule type" value="Transcribed_RNA"/>
</dbReference>
<reference evidence="2" key="1">
    <citation type="submission" date="2014-05" db="EMBL/GenBank/DDBJ databases">
        <title>The transcriptome of the halophilic microalga Tetraselmis sp. GSL018 isolated from the Great Salt Lake, Utah.</title>
        <authorList>
            <person name="Jinkerson R.E."/>
            <person name="D'Adamo S."/>
            <person name="Posewitz M.C."/>
        </authorList>
    </citation>
    <scope>NUCLEOTIDE SEQUENCE</scope>
    <source>
        <strain evidence="2">GSL018</strain>
    </source>
</reference>
<evidence type="ECO:0000313" key="2">
    <source>
        <dbReference type="EMBL" id="JAC84210.1"/>
    </source>
</evidence>
<feature type="compositionally biased region" description="Polar residues" evidence="1">
    <location>
        <begin position="73"/>
        <end position="87"/>
    </location>
</feature>
<evidence type="ECO:0000256" key="1">
    <source>
        <dbReference type="SAM" id="MobiDB-lite"/>
    </source>
</evidence>
<organism evidence="2">
    <name type="scientific">Tetraselmis sp. GSL018</name>
    <dbReference type="NCBI Taxonomy" id="582737"/>
    <lineage>
        <taxon>Eukaryota</taxon>
        <taxon>Viridiplantae</taxon>
        <taxon>Chlorophyta</taxon>
        <taxon>core chlorophytes</taxon>
        <taxon>Chlorodendrophyceae</taxon>
        <taxon>Chlorodendrales</taxon>
        <taxon>Chlorodendraceae</taxon>
        <taxon>Tetraselmis</taxon>
    </lineage>
</organism>
<protein>
    <submittedName>
        <fullName evidence="2">Uncharacterized protein</fullName>
    </submittedName>
</protein>
<proteinExistence type="predicted"/>